<dbReference type="SUPFAM" id="SSF51445">
    <property type="entry name" value="(Trans)glycosidases"/>
    <property type="match status" value="1"/>
</dbReference>
<dbReference type="InterPro" id="IPR008979">
    <property type="entry name" value="Galactose-bd-like_sf"/>
</dbReference>
<dbReference type="Pfam" id="PF22666">
    <property type="entry name" value="Glyco_hydro_2_N2"/>
    <property type="match status" value="1"/>
</dbReference>
<dbReference type="AlphaFoldDB" id="A0A292Q624"/>
<dbReference type="InterPro" id="IPR017853">
    <property type="entry name" value="GH"/>
</dbReference>
<dbReference type="EMBL" id="LN890949">
    <property type="protein sequence ID" value="CUS15242.1"/>
    <property type="molecule type" value="Genomic_DNA"/>
</dbReference>
<evidence type="ECO:0000259" key="17">
    <source>
        <dbReference type="Pfam" id="PF17786"/>
    </source>
</evidence>
<dbReference type="GO" id="GO:0006516">
    <property type="term" value="P:glycoprotein catabolic process"/>
    <property type="evidence" value="ECO:0007669"/>
    <property type="project" value="TreeGrafter"/>
</dbReference>
<dbReference type="EC" id="3.2.1.25" evidence="5"/>
<dbReference type="SUPFAM" id="SSF49303">
    <property type="entry name" value="beta-Galactosidase/glucuronidase domain"/>
    <property type="match status" value="2"/>
</dbReference>
<dbReference type="Gene3D" id="3.20.20.80">
    <property type="entry name" value="Glycosidases"/>
    <property type="match status" value="1"/>
</dbReference>
<comment type="similarity">
    <text evidence="12">Belongs to the glycosyl hydrolase 2 family. Beta-mannosidase B subfamily.</text>
</comment>
<protein>
    <recommendedName>
        <fullName evidence="13">Beta-mannosidase B</fullName>
        <ecNumber evidence="5">3.2.1.25</ecNumber>
    </recommendedName>
    <alternativeName>
        <fullName evidence="14">Mannanase B</fullName>
    </alternativeName>
</protein>
<comment type="catalytic activity">
    <reaction evidence="1">
        <text>Hydrolysis of terminal, non-reducing beta-D-mannose residues in beta-D-mannosides.</text>
        <dbReference type="EC" id="3.2.1.25"/>
    </reaction>
</comment>
<dbReference type="Pfam" id="PF00703">
    <property type="entry name" value="Glyco_hydro_2"/>
    <property type="match status" value="1"/>
</dbReference>
<evidence type="ECO:0000256" key="3">
    <source>
        <dbReference type="ARBA" id="ARBA00004740"/>
    </source>
</evidence>
<dbReference type="PANTHER" id="PTHR43730">
    <property type="entry name" value="BETA-MANNOSIDASE"/>
    <property type="match status" value="1"/>
</dbReference>
<dbReference type="InterPro" id="IPR050887">
    <property type="entry name" value="Beta-mannosidase_GH2"/>
</dbReference>
<evidence type="ECO:0000256" key="8">
    <source>
        <dbReference type="ARBA" id="ARBA00023180"/>
    </source>
</evidence>
<dbReference type="Proteomes" id="UP001412239">
    <property type="component" value="Unassembled WGS sequence"/>
</dbReference>
<evidence type="ECO:0000256" key="7">
    <source>
        <dbReference type="ARBA" id="ARBA00022801"/>
    </source>
</evidence>
<keyword evidence="6" id="KW-0964">Secreted</keyword>
<evidence type="ECO:0000256" key="12">
    <source>
        <dbReference type="ARBA" id="ARBA00038429"/>
    </source>
</evidence>
<dbReference type="GO" id="GO:0005576">
    <property type="term" value="C:extracellular region"/>
    <property type="evidence" value="ECO:0007669"/>
    <property type="project" value="UniProtKB-SubCell"/>
</dbReference>
<feature type="domain" description="Beta-mannosidase-like galactose-binding" evidence="18">
    <location>
        <begin position="12"/>
        <end position="198"/>
    </location>
</feature>
<keyword evidence="10" id="KW-0326">Glycosidase</keyword>
<dbReference type="Gene3D" id="2.60.120.260">
    <property type="entry name" value="Galactose-binding domain-like"/>
    <property type="match status" value="1"/>
</dbReference>
<comment type="subunit">
    <text evidence="4">Homodimer.</text>
</comment>
<dbReference type="InterPro" id="IPR036156">
    <property type="entry name" value="Beta-gal/glucu_dom_sf"/>
</dbReference>
<evidence type="ECO:0000256" key="1">
    <source>
        <dbReference type="ARBA" id="ARBA00000829"/>
    </source>
</evidence>
<evidence type="ECO:0000256" key="5">
    <source>
        <dbReference type="ARBA" id="ARBA00012754"/>
    </source>
</evidence>
<dbReference type="InterPro" id="IPR041625">
    <property type="entry name" value="Beta-mannosidase_Ig"/>
</dbReference>
<evidence type="ECO:0000313" key="20">
    <source>
        <dbReference type="Proteomes" id="UP001412239"/>
    </source>
</evidence>
<keyword evidence="9" id="KW-0119">Carbohydrate metabolism</keyword>
<keyword evidence="11" id="KW-0624">Polysaccharide degradation</keyword>
<dbReference type="FunFam" id="3.20.20.80:FF:000050">
    <property type="entry name" value="Beta-mannosidase B"/>
    <property type="match status" value="1"/>
</dbReference>
<comment type="subcellular location">
    <subcellularLocation>
        <location evidence="2">Secreted</location>
    </subcellularLocation>
</comment>
<accession>A0A292Q624</accession>
<evidence type="ECO:0000256" key="9">
    <source>
        <dbReference type="ARBA" id="ARBA00023277"/>
    </source>
</evidence>
<evidence type="ECO:0000259" key="16">
    <source>
        <dbReference type="Pfam" id="PF17753"/>
    </source>
</evidence>
<gene>
    <name evidence="19" type="ORF">GSTUAT00000709001</name>
</gene>
<evidence type="ECO:0000256" key="2">
    <source>
        <dbReference type="ARBA" id="ARBA00004613"/>
    </source>
</evidence>
<dbReference type="Pfam" id="PF17753">
    <property type="entry name" value="Ig_mannosidase"/>
    <property type="match status" value="1"/>
</dbReference>
<evidence type="ECO:0000313" key="19">
    <source>
        <dbReference type="EMBL" id="CUS15242.1"/>
    </source>
</evidence>
<evidence type="ECO:0000256" key="11">
    <source>
        <dbReference type="ARBA" id="ARBA00023326"/>
    </source>
</evidence>
<reference evidence="19" key="1">
    <citation type="submission" date="2015-10" db="EMBL/GenBank/DDBJ databases">
        <authorList>
            <person name="Regsiter A."/>
            <person name="william w."/>
        </authorList>
    </citation>
    <scope>NUCLEOTIDE SEQUENCE</scope>
    <source>
        <strain evidence="19">Montdore</strain>
    </source>
</reference>
<evidence type="ECO:0000259" key="15">
    <source>
        <dbReference type="Pfam" id="PF00703"/>
    </source>
</evidence>
<sequence>MSKTITPIHRNWVFRQSSSTASDLAQFRPVSQFPTNVHLDLLHHGLIPNPFFAKQEVDVQWVGEGGWIYRTSFATPGAHRVRGGEKDVLVFEGLDTYATVRVNGKEVLRCDNMFVTHRVDVTGILKRGGGDEEEGERENELEVEFDSAFLAGKKVVEAWPDHHWGCWNGDVSRLAVRKAQYHYGWDWGPTLLTCGPWRPVYLESYNSSIAELHFTIHVPSSLRDVVVTATAEVEGPCSEVVFTLTSASGVKISPSTASVSRFKSGNGAIAEAKFEVADPELWFPHGYGAQPLYKLSAVLGDHIDKLSKTLGIRRSQLTQRKFDEPEEKGETFLFEINNVSIFCGGSNWIPADSFIPRITDEQYQEWLELLVAGNQVMVRVWAGGIYEEPIFYETCDKLGILVWQDFAFACGNYPAMIPAFRENVRKEAIDTVKKLRHHPSIVIWAGNNEDYAYVEGQPNQLGYKYEDKNPDNWLKTGFPARYIYEKILPEVVAAYGGGVPYHPGSPFTPGNGDSADKTAGDIHQWNGGPPYSPLSLFPTNKCQSGMETKIDIKTSTPLPGALLVNSAFPDIKTIDSYLPKDSKDRYPQSSTIDHHNKATGHERRIALYLVENLRHTFSPIEKYIYATQLMQSECLSTAYRLWRRQWKGPGKEYVAGALVWQINDCWPVTSWAIVDYYLRPKYAYFAIKRELEKYTIGMKRVQVKTPKDKYTNAYIDVDERVQVWIGSLKTEGIKGASVVIKAFDVGGEKIAEKTLKDDVALEGNRSVEIADIRIPGWDGKTDSHRDIVLAAYLIGKDGSTLARRIGFSEPLKYLTLQPPKSLKASVEEGHVHLSSDVPVKGVVVESSKEGVVFEDNCIDLVPGETVWIGVKGLVKSDDVMLQYLS</sequence>
<evidence type="ECO:0000256" key="6">
    <source>
        <dbReference type="ARBA" id="ARBA00022525"/>
    </source>
</evidence>
<keyword evidence="7" id="KW-0378">Hydrolase</keyword>
<keyword evidence="8" id="KW-0325">Glycoprotein</keyword>
<evidence type="ECO:0000256" key="4">
    <source>
        <dbReference type="ARBA" id="ARBA00011738"/>
    </source>
</evidence>
<dbReference type="InterPro" id="IPR013783">
    <property type="entry name" value="Ig-like_fold"/>
</dbReference>
<proteinExistence type="inferred from homology"/>
<dbReference type="UniPathway" id="UPA00280"/>
<evidence type="ECO:0000259" key="18">
    <source>
        <dbReference type="Pfam" id="PF22666"/>
    </source>
</evidence>
<dbReference type="GO" id="GO:0000272">
    <property type="term" value="P:polysaccharide catabolic process"/>
    <property type="evidence" value="ECO:0007669"/>
    <property type="project" value="UniProtKB-KW"/>
</dbReference>
<dbReference type="FunFam" id="2.60.120.260:FF:000118">
    <property type="entry name" value="Beta-mannosidase B"/>
    <property type="match status" value="1"/>
</dbReference>
<feature type="domain" description="Beta-mannosidase Ig-fold" evidence="16">
    <location>
        <begin position="825"/>
        <end position="872"/>
    </location>
</feature>
<dbReference type="InterPro" id="IPR054593">
    <property type="entry name" value="Beta-mannosidase-like_N2"/>
</dbReference>
<dbReference type="SUPFAM" id="SSF49785">
    <property type="entry name" value="Galactose-binding domain-like"/>
    <property type="match status" value="1"/>
</dbReference>
<feature type="domain" description="Mannosidase Ig/CBM-like" evidence="17">
    <location>
        <begin position="720"/>
        <end position="813"/>
    </location>
</feature>
<dbReference type="InterPro" id="IPR006102">
    <property type="entry name" value="Ig-like_GH2"/>
</dbReference>
<dbReference type="GO" id="GO:0004567">
    <property type="term" value="F:beta-mannosidase activity"/>
    <property type="evidence" value="ECO:0007669"/>
    <property type="project" value="UniProtKB-EC"/>
</dbReference>
<evidence type="ECO:0000256" key="10">
    <source>
        <dbReference type="ARBA" id="ARBA00023295"/>
    </source>
</evidence>
<evidence type="ECO:0000256" key="13">
    <source>
        <dbReference type="ARBA" id="ARBA00041069"/>
    </source>
</evidence>
<dbReference type="InterPro" id="IPR041447">
    <property type="entry name" value="Mannosidase_ig"/>
</dbReference>
<feature type="domain" description="Glycoside hydrolase family 2 immunoglobulin-like beta-sandwich" evidence="15">
    <location>
        <begin position="209"/>
        <end position="313"/>
    </location>
</feature>
<dbReference type="PANTHER" id="PTHR43730:SF1">
    <property type="entry name" value="BETA-MANNOSIDASE"/>
    <property type="match status" value="1"/>
</dbReference>
<name>A0A292Q624_9PEZI</name>
<evidence type="ECO:0000256" key="14">
    <source>
        <dbReference type="ARBA" id="ARBA00041614"/>
    </source>
</evidence>
<organism evidence="19 20">
    <name type="scientific">Tuber aestivum</name>
    <name type="common">summer truffle</name>
    <dbReference type="NCBI Taxonomy" id="59557"/>
    <lineage>
        <taxon>Eukaryota</taxon>
        <taxon>Fungi</taxon>
        <taxon>Dikarya</taxon>
        <taxon>Ascomycota</taxon>
        <taxon>Pezizomycotina</taxon>
        <taxon>Pezizomycetes</taxon>
        <taxon>Pezizales</taxon>
        <taxon>Tuberaceae</taxon>
        <taxon>Tuber</taxon>
    </lineage>
</organism>
<keyword evidence="20" id="KW-1185">Reference proteome</keyword>
<dbReference type="Pfam" id="PF17786">
    <property type="entry name" value="Mannosidase_ig"/>
    <property type="match status" value="1"/>
</dbReference>
<comment type="pathway">
    <text evidence="3">Glycan metabolism; N-glycan degradation.</text>
</comment>
<dbReference type="Gene3D" id="2.60.40.10">
    <property type="entry name" value="Immunoglobulins"/>
    <property type="match status" value="2"/>
</dbReference>